<dbReference type="InterPro" id="IPR026823">
    <property type="entry name" value="cEGF"/>
</dbReference>
<dbReference type="InterPro" id="IPR049883">
    <property type="entry name" value="NOTCH1_EGF-like"/>
</dbReference>
<dbReference type="InterPro" id="IPR036773">
    <property type="entry name" value="TB_dom_sf"/>
</dbReference>
<dbReference type="CDD" id="cd00054">
    <property type="entry name" value="EGF_CA"/>
    <property type="match status" value="20"/>
</dbReference>
<feature type="domain" description="TB" evidence="12">
    <location>
        <begin position="1468"/>
        <end position="1524"/>
    </location>
</feature>
<feature type="domain" description="EGF-like" evidence="11">
    <location>
        <begin position="745"/>
        <end position="780"/>
    </location>
</feature>
<keyword evidence="7" id="KW-0106">Calcium</keyword>
<dbReference type="PANTHER" id="PTHR47333">
    <property type="entry name" value="VON WILLEBRAND FACTOR C AND EGF DOMAIN-CONTAINING PROTEIN"/>
    <property type="match status" value="1"/>
</dbReference>
<dbReference type="InterPro" id="IPR017878">
    <property type="entry name" value="TB_dom"/>
</dbReference>
<dbReference type="Gene3D" id="3.90.290.10">
    <property type="entry name" value="TGF-beta binding (TB) domain"/>
    <property type="match status" value="9"/>
</dbReference>
<evidence type="ECO:0000256" key="2">
    <source>
        <dbReference type="ARBA" id="ARBA00022525"/>
    </source>
</evidence>
<keyword evidence="8 10" id="KW-1015">Disulfide bond</keyword>
<dbReference type="PROSITE" id="PS01186">
    <property type="entry name" value="EGF_2"/>
    <property type="match status" value="24"/>
</dbReference>
<dbReference type="Pfam" id="PF07645">
    <property type="entry name" value="EGF_CA"/>
    <property type="match status" value="32"/>
</dbReference>
<evidence type="ECO:0008006" key="15">
    <source>
        <dbReference type="Google" id="ProtNLM"/>
    </source>
</evidence>
<dbReference type="OMA" id="DPKCHAG"/>
<feature type="disulfide bond" evidence="10">
    <location>
        <begin position="711"/>
        <end position="721"/>
    </location>
</feature>
<feature type="domain" description="EGF-like" evidence="11">
    <location>
        <begin position="1215"/>
        <end position="1252"/>
    </location>
</feature>
<organism evidence="13 14">
    <name type="scientific">Ciona savignyi</name>
    <name type="common">Pacific transparent sea squirt</name>
    <dbReference type="NCBI Taxonomy" id="51511"/>
    <lineage>
        <taxon>Eukaryota</taxon>
        <taxon>Metazoa</taxon>
        <taxon>Chordata</taxon>
        <taxon>Tunicata</taxon>
        <taxon>Ascidiacea</taxon>
        <taxon>Phlebobranchia</taxon>
        <taxon>Cionidae</taxon>
        <taxon>Ciona</taxon>
    </lineage>
</organism>
<feature type="domain" description="TB" evidence="12">
    <location>
        <begin position="135"/>
        <end position="178"/>
    </location>
</feature>
<feature type="domain" description="EGF-like" evidence="11">
    <location>
        <begin position="1257"/>
        <end position="1295"/>
    </location>
</feature>
<feature type="domain" description="EGF-like" evidence="11">
    <location>
        <begin position="1173"/>
        <end position="1214"/>
    </location>
</feature>
<feature type="domain" description="TB" evidence="12">
    <location>
        <begin position="898"/>
        <end position="952"/>
    </location>
</feature>
<feature type="domain" description="TB" evidence="12">
    <location>
        <begin position="603"/>
        <end position="659"/>
    </location>
</feature>
<dbReference type="PROSITE" id="PS01187">
    <property type="entry name" value="EGF_CA"/>
    <property type="match status" value="16"/>
</dbReference>
<feature type="domain" description="EGF-like" evidence="11">
    <location>
        <begin position="1423"/>
        <end position="1463"/>
    </location>
</feature>
<dbReference type="PROSITE" id="PS00022">
    <property type="entry name" value="EGF_1"/>
    <property type="match status" value="1"/>
</dbReference>
<feature type="domain" description="EGF-like" evidence="11">
    <location>
        <begin position="193"/>
        <end position="234"/>
    </location>
</feature>
<feature type="domain" description="TB" evidence="12">
    <location>
        <begin position="280"/>
        <end position="338"/>
    </location>
</feature>
<keyword evidence="9" id="KW-0325">Glycoprotein</keyword>
<dbReference type="InterPro" id="IPR013032">
    <property type="entry name" value="EGF-like_CS"/>
</dbReference>
<feature type="domain" description="EGF-like" evidence="11">
    <location>
        <begin position="1541"/>
        <end position="1582"/>
    </location>
</feature>
<feature type="domain" description="EGF-like" evidence="11">
    <location>
        <begin position="1862"/>
        <end position="1902"/>
    </location>
</feature>
<feature type="domain" description="TB" evidence="12">
    <location>
        <begin position="1634"/>
        <end position="1689"/>
    </location>
</feature>
<feature type="disulfide bond" evidence="10">
    <location>
        <begin position="749"/>
        <end position="759"/>
    </location>
</feature>
<dbReference type="Pfam" id="PF12662">
    <property type="entry name" value="cEGF"/>
    <property type="match status" value="4"/>
</dbReference>
<dbReference type="SUPFAM" id="SSF57581">
    <property type="entry name" value="TB module/8-cys domain"/>
    <property type="match status" value="8"/>
</dbReference>
<keyword evidence="2" id="KW-0964">Secreted</keyword>
<reference evidence="13" key="3">
    <citation type="submission" date="2025-09" db="UniProtKB">
        <authorList>
            <consortium name="Ensembl"/>
        </authorList>
    </citation>
    <scope>IDENTIFICATION</scope>
</reference>
<feature type="domain" description="EGF-like" evidence="11">
    <location>
        <begin position="235"/>
        <end position="275"/>
    </location>
</feature>
<dbReference type="Pfam" id="PF12947">
    <property type="entry name" value="EGF_3"/>
    <property type="match status" value="2"/>
</dbReference>
<feature type="domain" description="EGF-like" evidence="11">
    <location>
        <begin position="1782"/>
        <end position="1822"/>
    </location>
</feature>
<feature type="disulfide bond" evidence="10">
    <location>
        <begin position="1827"/>
        <end position="1837"/>
    </location>
</feature>
<keyword evidence="6" id="KW-0677">Repeat</keyword>
<name>H2ZJC8_CIOSA</name>
<evidence type="ECO:0000256" key="1">
    <source>
        <dbReference type="ARBA" id="ARBA00004498"/>
    </source>
</evidence>
<sequence>MTGRNVCHEKGSTFCCPGWMTSVTGKSCTVAKCPEGSCGPRGLCTRPNECMCSNGQTQERCPREENERRCNMRCMNGGECMDNQCRCPYGYTGPHCGQPICGPGCLNGGRCIAPGRCACVYGFTGMRCERDYRKGPCFHTRVNGTCKDEVPGVMCTKLFCCATVGEGWGHPCEECPARVGNCTKGRLPPLCSDIDECEIMPGLCDGGTCRNTDGSFVCECPKGYRADTQTHRCVDVNECASSDVCTYGNCINTDGGFICECPPDYKLSSDSTYCISDKPGRCYTAIESGMCARPLFELVRRTMCCCTPTGEETLGKCFAAVGETAERCPAVGTRRFLCLSSSDNSLEQSIGIGWLAPMADASINQNNELTSVNAKSDTPQAMMENNSPIITLSHSDVDECTQGGNYPSVCGPHGTCLNSDGSYTCHCSRGFENDAGSMISCIDIDECSQDGLCEDGACVNTRGSYVCNCNDGFRPSATQLECEDINECVEQEGICENGRCVNAGGSFRCICNPGFFTSPDSTSCLDENECERDNMCANGECVNMDGRYKCANGQSCSDINECRMNPCENGRCENSEGSFQCHCHRFQRLDSTGTRCVLDQTMGDCFRGVRNGQCRARNALTGTSTRSDCCCALPGATSAWGESCEPCPEVRDADYTVLCHEVEISNICELLVNPCENGDCLRMGNNKYRCICNKGFVVADDQLSCVDVDECSKNLCSNGACRNTPGSYSCTCHDGFLLRGDVCEDIDECVSNPCTQARCVNEPGSYRCVCSDGFSLDVTGHICYDVTVGRCWRSYVNNECSGNIGNRLLTKEECCNTLGQAWGNVNCRPCSDFSKYPLIQHLVLNIQTNECENINECEIGVCEEGAECVDLDGSFRCECSPGLTLRSDGTSCTDVRVGICYQDVSEDGYCSGTSADTILMTKHQCCCTVGQGWGSPCETCPEKNTQAWRKLCIPDGLRFALGQSTRFRFFFNAFFFPNLCIGGECKNTDTSFTCLCNQGYTLDESGNNCTDIDECVISPGLCGNGVCINTGGDFTCDCEEGYEDSVTLKVCTDIDECSLPGHCTGGTCFNTEGSYECACPPGRSLGPDGTNCCALRPDLCEPNGRCENMLGYYMCICDVGYIPTPDARDCVDIDECLDNNGGCHMGCTNTIGSYECSCDDGFVLAFDGHTCADRDECMEQMNRCDGGTCENTDGAFRCVCFDGFMATADLQFCEDIDECAMNANVCMHGKCHNTRGSYTCNCEQGYCVPQGQMICVDEDECEMSKHNCHVNADCNNTEGGYNCHCIPGFHGDGFMCHDDDECAMGTALCHEVATCTNKHGSYECNCDEGYHGDGFLCSDKDDCIEDDSLCGPHGQCLNVDGSFECDCPMGFVTTDDRKACKDIDECSIEGICVNGRCHNVPGTFRCVCLDGYEKDDQGANCTDVDECTNLANCINGMCVNTDGTYECQCPEGFQKNPTGIGCVDTRTGNCFNSAEGDELAPICTGQIGTDVTRGTCCCIDNAGAWGNPCELCPSVNSSEYHTLCPGGPGFRTNPITVLLEDINECVEVPGVCRGGKCINGFGTYICECSMGYQLNSATKTCEDINECEGDTSDNEYDVCGAGLCLNTVGSYNCQCPEGYKSIMGGRKCEDIREKSCYRYYNASSSDCSSPLDFVLTRKKCCCFSNIGQGWNNPCEPCPATGSDAFASVCGSVDFIRTNDMCGQINNLCENGVCISTEDGGYTCECSRGYEFNRDLISCEDIDECEEEDLCFADSVCTNMPGSYVCSCMEGFLFDEISGTCVDIDECNLGSTCTNGACTNTRGGFICDCNQGFVPINNDKACEDVNECDRDPCGRGVCQNVFGSFTCTCDTGFRISDNGDCVDKNECDEEGQCNNGICDNTPGGFACDCDEGYTVTPDGRVCIDTDECTEDPIVCGIGTCQNMDGSFKCYCPDGYTSESGAACVDVNECEAGDKCINGACVNTPGGFECDCPKNSIVSANKKTCIDQREAHCYEQESQGVCSLPGNHAVKISTCCCQCTGGGWGSAEDDCEACPSNGTLEFKNICPNGCGFTPDGIGEYLNECEKNNPCINGRCVNQPGSFRCECTNGFTLDDTNRRCVDVNECVSSEDACGNGTCTNTDGAFECDCDSGYYNGPEMTCLDVDECKPGLDLNQCVFRCVNTDGSFHCDCPNGFELREDGRMCKDTDECASDDLNDCAENGMTCKNMIGFFVCLCPSGYRSTTPGVCVDQNECDLAGVCRNGNCVNLEGTFRCDCNEGYLYDEEHKMCLDTRTGFCYAQIHQRMCEVTSTTGLPFTRAECCCNRGKGWAEAGEDCEECPHPGTALFVKLCPHGVGFKPNGDDIDDCHVTPGLCAHGTCINTLGAFRCACSHGYESARSNKACIDINECLATPNPCSFDCRNTEGSYECICPKGYQIDADNSACVDLDECAAKRHNCQYLCINTVGAFKCECPHGFMQEGAQCVDKNECIDMPGICGPRGICRNDPGGYHCECPRGYRRDDMGQACMDVDECNGQQSSCAGSCHNVPGSFRCMCSRGFRPTMYGRGCSDVDECVHSPCSRGQSCSNKVGSFQCGCPAGLVKTQRGCGDVDECQMGGGSCNFGCRNSYGGFSCSCNNGFFRMGRGHCFGGFGMPPAPGMPPVVPRGYQPPPNTVCYACMPGGDTRRRHKRSPEEGKFIEVSGRHGRGMVNTSYPIELYLNSAKLTRRTPLLQLQPSLKQLRNNVRYRIVGGNDDRKFRIHTRGGSSILHFTEDALQQELAGLTQDLTIRGFTTMDTQQVKQVAMDSELLEKAIEDILEFHVQVNVD</sequence>
<dbReference type="Gene3D" id="2.10.25.10">
    <property type="entry name" value="Laminin"/>
    <property type="match status" value="45"/>
</dbReference>
<dbReference type="SUPFAM" id="SSF57196">
    <property type="entry name" value="EGF/Laminin"/>
    <property type="match status" value="8"/>
</dbReference>
<feature type="domain" description="TB" evidence="12">
    <location>
        <begin position="2272"/>
        <end position="2328"/>
    </location>
</feature>
<feature type="domain" description="EGF-like" evidence="11">
    <location>
        <begin position="1740"/>
        <end position="1777"/>
    </location>
</feature>
<evidence type="ECO:0000256" key="8">
    <source>
        <dbReference type="ARBA" id="ARBA00023157"/>
    </source>
</evidence>
<feature type="domain" description="EGF-like" evidence="11">
    <location>
        <begin position="2099"/>
        <end position="2139"/>
    </location>
</feature>
<feature type="domain" description="EGF-like" evidence="11">
    <location>
        <begin position="1382"/>
        <end position="1422"/>
    </location>
</feature>
<feature type="domain" description="TB" evidence="12">
    <location>
        <begin position="789"/>
        <end position="830"/>
    </location>
</feature>
<feature type="domain" description="EGF-like" evidence="11">
    <location>
        <begin position="1823"/>
        <end position="1861"/>
    </location>
</feature>
<reference evidence="13" key="2">
    <citation type="submission" date="2025-08" db="UniProtKB">
        <authorList>
            <consortium name="Ensembl"/>
        </authorList>
    </citation>
    <scope>IDENTIFICATION</scope>
</reference>
<feature type="domain" description="EGF-like" evidence="11">
    <location>
        <begin position="2183"/>
        <end position="2223"/>
    </location>
</feature>
<evidence type="ECO:0000256" key="10">
    <source>
        <dbReference type="PROSITE-ProRule" id="PRU00076"/>
    </source>
</evidence>
<dbReference type="InterPro" id="IPR000742">
    <property type="entry name" value="EGF"/>
</dbReference>
<feature type="disulfide bond" evidence="10">
    <location>
        <begin position="101"/>
        <end position="111"/>
    </location>
</feature>
<reference evidence="14" key="1">
    <citation type="submission" date="2003-08" db="EMBL/GenBank/DDBJ databases">
        <authorList>
            <person name="Birren B."/>
            <person name="Nusbaum C."/>
            <person name="Abebe A."/>
            <person name="Abouelleil A."/>
            <person name="Adekoya E."/>
            <person name="Ait-zahra M."/>
            <person name="Allen N."/>
            <person name="Allen T."/>
            <person name="An P."/>
            <person name="Anderson M."/>
            <person name="Anderson S."/>
            <person name="Arachchi H."/>
            <person name="Armbruster J."/>
            <person name="Bachantsang P."/>
            <person name="Baldwin J."/>
            <person name="Barry A."/>
            <person name="Bayul T."/>
            <person name="Blitshsteyn B."/>
            <person name="Bloom T."/>
            <person name="Blye J."/>
            <person name="Boguslavskiy L."/>
            <person name="Borowsky M."/>
            <person name="Boukhgalter B."/>
            <person name="Brunache A."/>
            <person name="Butler J."/>
            <person name="Calixte N."/>
            <person name="Calvo S."/>
            <person name="Camarata J."/>
            <person name="Campo K."/>
            <person name="Chang J."/>
            <person name="Cheshatsang Y."/>
            <person name="Citroen M."/>
            <person name="Collymore A."/>
            <person name="Considine T."/>
            <person name="Cook A."/>
            <person name="Cooke P."/>
            <person name="Corum B."/>
            <person name="Cuomo C."/>
            <person name="David R."/>
            <person name="Dawoe T."/>
            <person name="Degray S."/>
            <person name="Dodge S."/>
            <person name="Dooley K."/>
            <person name="Dorje P."/>
            <person name="Dorjee K."/>
            <person name="Dorris L."/>
            <person name="Duffey N."/>
            <person name="Dupes A."/>
            <person name="Elkins T."/>
            <person name="Engels R."/>
            <person name="Erickson J."/>
            <person name="Farina A."/>
            <person name="Faro S."/>
            <person name="Ferreira P."/>
            <person name="Fischer H."/>
            <person name="Fitzgerald M."/>
            <person name="Foley K."/>
            <person name="Gage D."/>
            <person name="Galagan J."/>
            <person name="Gearin G."/>
            <person name="Gnerre S."/>
            <person name="Gnirke A."/>
            <person name="Goyette A."/>
            <person name="Graham J."/>
            <person name="Grandbois E."/>
            <person name="Gyaltsen K."/>
            <person name="Hafez N."/>
            <person name="Hagopian D."/>
            <person name="Hagos B."/>
            <person name="Hall J."/>
            <person name="Hatcher B."/>
            <person name="Heller A."/>
            <person name="Higgins H."/>
            <person name="Honan T."/>
            <person name="Horn A."/>
            <person name="Houde N."/>
            <person name="Hughes L."/>
            <person name="Hulme W."/>
            <person name="Husby E."/>
            <person name="Iliev I."/>
            <person name="Jaffe D."/>
            <person name="Jones C."/>
            <person name="Kamal M."/>
            <person name="Kamat A."/>
            <person name="Kamvysselis M."/>
            <person name="Karlsson E."/>
            <person name="Kells C."/>
            <person name="Kieu A."/>
            <person name="Kisner P."/>
            <person name="Kodira C."/>
            <person name="Kulbokas E."/>
            <person name="Labutti K."/>
            <person name="Lama D."/>
            <person name="Landers T."/>
            <person name="Leger J."/>
            <person name="Levine S."/>
            <person name="Lewis D."/>
            <person name="Lewis T."/>
            <person name="Lindblad-toh K."/>
            <person name="Liu X."/>
            <person name="Lokyitsang T."/>
            <person name="Lokyitsang Y."/>
            <person name="Lucien O."/>
            <person name="Lui A."/>
            <person name="Ma L.J."/>
            <person name="Mabbitt R."/>
            <person name="Macdonald J."/>
            <person name="Maclean C."/>
            <person name="Major J."/>
            <person name="Manning J."/>
            <person name="Marabella R."/>
            <person name="Maru K."/>
            <person name="Matthews C."/>
            <person name="Mauceli E."/>
            <person name="Mccarthy M."/>
            <person name="Mcdonough S."/>
            <person name="Mcghee T."/>
            <person name="Meldrim J."/>
            <person name="Meneus L."/>
            <person name="Mesirov J."/>
            <person name="Mihalev A."/>
            <person name="Mihova T."/>
            <person name="Mikkelsen T."/>
            <person name="Mlenga V."/>
            <person name="Moru K."/>
            <person name="Mozes J."/>
            <person name="Mulrain L."/>
            <person name="Munson G."/>
            <person name="Naylor J."/>
            <person name="Newes C."/>
            <person name="Nguyen C."/>
            <person name="Nguyen N."/>
            <person name="Nguyen T."/>
            <person name="Nicol R."/>
            <person name="Nielsen C."/>
            <person name="Nizzari M."/>
            <person name="Norbu C."/>
            <person name="Norbu N."/>
            <person name="O'donnell P."/>
            <person name="Okoawo O."/>
            <person name="O'leary S."/>
            <person name="Omotosho B."/>
            <person name="O'neill K."/>
            <person name="Osman S."/>
            <person name="Parker S."/>
            <person name="Perrin D."/>
            <person name="Phunkhang P."/>
            <person name="Piqani B."/>
            <person name="Purcell S."/>
            <person name="Rachupka T."/>
            <person name="Ramasamy U."/>
            <person name="Rameau R."/>
            <person name="Ray V."/>
            <person name="Raymond C."/>
            <person name="Retta R."/>
            <person name="Richardson S."/>
            <person name="Rise C."/>
            <person name="Rodriguez J."/>
            <person name="Rogers J."/>
            <person name="Rogov P."/>
            <person name="Rutman M."/>
            <person name="Schupbach R."/>
            <person name="Seaman C."/>
            <person name="Settipalli S."/>
            <person name="Sharpe T."/>
            <person name="Sheridan J."/>
            <person name="Sherpa N."/>
            <person name="Shi J."/>
            <person name="Smirnov S."/>
            <person name="Smith C."/>
            <person name="Sougnez C."/>
            <person name="Spencer B."/>
            <person name="Stalker J."/>
            <person name="Stange-thomann N."/>
            <person name="Stavropoulos S."/>
            <person name="Stetson K."/>
            <person name="Stone C."/>
            <person name="Stone S."/>
            <person name="Stubbs M."/>
            <person name="Talamas J."/>
            <person name="Tchuinga P."/>
            <person name="Tenzing P."/>
            <person name="Tesfaye S."/>
            <person name="Theodore J."/>
            <person name="Thoulutsang Y."/>
            <person name="Topham K."/>
            <person name="Towey S."/>
            <person name="Tsamla T."/>
            <person name="Tsomo N."/>
            <person name="Vallee D."/>
            <person name="Vassiliev H."/>
            <person name="Venkataraman V."/>
            <person name="Vinson J."/>
            <person name="Vo A."/>
            <person name="Wade C."/>
            <person name="Wang S."/>
            <person name="Wangchuk T."/>
            <person name="Wangdi T."/>
            <person name="Whittaker C."/>
            <person name="Wilkinson J."/>
            <person name="Wu Y."/>
            <person name="Wyman D."/>
            <person name="Yadav S."/>
            <person name="Yang S."/>
            <person name="Yang X."/>
            <person name="Yeager S."/>
            <person name="Yee E."/>
            <person name="Young G."/>
            <person name="Zainoun J."/>
            <person name="Zembeck L."/>
            <person name="Zimmer A."/>
            <person name="Zody M."/>
            <person name="Lander E."/>
        </authorList>
    </citation>
    <scope>NUCLEOTIDE SEQUENCE [LARGE SCALE GENOMIC DNA]</scope>
</reference>
<accession>H2ZJC8</accession>
<feature type="domain" description="EGF-like" evidence="11">
    <location>
        <begin position="97"/>
        <end position="129"/>
    </location>
</feature>
<dbReference type="Proteomes" id="UP000007875">
    <property type="component" value="Unassembled WGS sequence"/>
</dbReference>
<evidence type="ECO:0000313" key="13">
    <source>
        <dbReference type="Ensembl" id="ENSCSAVP00000017694.1"/>
    </source>
</evidence>
<feature type="domain" description="TB" evidence="12">
    <location>
        <begin position="1989"/>
        <end position="2044"/>
    </location>
</feature>
<dbReference type="STRING" id="51511.ENSCSAVP00000017694"/>
<feature type="domain" description="EGF-like" evidence="11">
    <location>
        <begin position="2423"/>
        <end position="2459"/>
    </location>
</feature>
<feature type="domain" description="EGF-like" evidence="11">
    <location>
        <begin position="1697"/>
        <end position="1739"/>
    </location>
</feature>
<feature type="domain" description="EGF-like" evidence="11">
    <location>
        <begin position="396"/>
        <end position="437"/>
    </location>
</feature>
<keyword evidence="3" id="KW-0272">Extracellular matrix</keyword>
<protein>
    <recommendedName>
        <fullName evidence="15">Fibrillin-2</fullName>
    </recommendedName>
</protein>
<dbReference type="PROSITE" id="PS00010">
    <property type="entry name" value="ASX_HYDROXYL"/>
    <property type="match status" value="38"/>
</dbReference>
<feature type="domain" description="EGF-like" evidence="11">
    <location>
        <begin position="2462"/>
        <end position="2500"/>
    </location>
</feature>
<feature type="domain" description="EGF-like" evidence="11">
    <location>
        <begin position="2546"/>
        <end position="2584"/>
    </location>
</feature>
<dbReference type="InterPro" id="IPR018097">
    <property type="entry name" value="EGF_Ca-bd_CS"/>
</dbReference>
<evidence type="ECO:0000256" key="6">
    <source>
        <dbReference type="ARBA" id="ARBA00022737"/>
    </source>
</evidence>
<feature type="domain" description="EGF-like" evidence="11">
    <location>
        <begin position="484"/>
        <end position="525"/>
    </location>
</feature>
<evidence type="ECO:0000256" key="7">
    <source>
        <dbReference type="ARBA" id="ARBA00022837"/>
    </source>
</evidence>
<evidence type="ECO:0000256" key="3">
    <source>
        <dbReference type="ARBA" id="ARBA00022530"/>
    </source>
</evidence>
<comment type="caution">
    <text evidence="10">Lacks conserved residue(s) required for the propagation of feature annotation.</text>
</comment>
<dbReference type="GeneTree" id="ENSGT00950000183158"/>
<feature type="domain" description="EGF-like" evidence="11">
    <location>
        <begin position="443"/>
        <end position="483"/>
    </location>
</feature>
<dbReference type="InterPro" id="IPR052080">
    <property type="entry name" value="vWF_C/EGF_Fibrillin"/>
</dbReference>
<dbReference type="Pfam" id="PF00683">
    <property type="entry name" value="TB"/>
    <property type="match status" value="8"/>
</dbReference>
<dbReference type="SMART" id="SM00181">
    <property type="entry name" value="EGF"/>
    <property type="match status" value="45"/>
</dbReference>
<dbReference type="InParanoid" id="H2ZJC8"/>
<feature type="domain" description="EGF-like" evidence="11">
    <location>
        <begin position="2058"/>
        <end position="2098"/>
    </location>
</feature>
<feature type="domain" description="EGF-like" evidence="11">
    <location>
        <begin position="853"/>
        <end position="893"/>
    </location>
</feature>
<feature type="domain" description="EGF-like" evidence="11">
    <location>
        <begin position="558"/>
        <end position="597"/>
    </location>
</feature>
<evidence type="ECO:0000259" key="11">
    <source>
        <dbReference type="PROSITE" id="PS50026"/>
    </source>
</evidence>
<evidence type="ECO:0000259" key="12">
    <source>
        <dbReference type="PROSITE" id="PS51364"/>
    </source>
</evidence>
<keyword evidence="4 10" id="KW-0245">EGF-like domain</keyword>
<dbReference type="InterPro" id="IPR009030">
    <property type="entry name" value="Growth_fac_rcpt_cys_sf"/>
</dbReference>
<feature type="domain" description="EGF-like" evidence="11">
    <location>
        <begin position="1011"/>
        <end position="1052"/>
    </location>
</feature>
<feature type="disulfide bond" evidence="10">
    <location>
        <begin position="119"/>
        <end position="128"/>
    </location>
</feature>
<feature type="domain" description="EGF-like" evidence="11">
    <location>
        <begin position="1339"/>
        <end position="1381"/>
    </location>
</feature>
<evidence type="ECO:0000256" key="9">
    <source>
        <dbReference type="ARBA" id="ARBA00023180"/>
    </source>
</evidence>
<feature type="domain" description="EGF-like" evidence="11">
    <location>
        <begin position="2227"/>
        <end position="2267"/>
    </location>
</feature>
<dbReference type="Ensembl" id="ENSCSAVT00000017886.1">
    <property type="protein sequence ID" value="ENSCSAVP00000017694.1"/>
    <property type="gene ID" value="ENSCSAVG00000010416.1"/>
</dbReference>
<feature type="disulfide bond" evidence="10">
    <location>
        <begin position="562"/>
        <end position="572"/>
    </location>
</feature>
<feature type="domain" description="EGF-like" evidence="11">
    <location>
        <begin position="1053"/>
        <end position="1090"/>
    </location>
</feature>
<dbReference type="eggNOG" id="KOG1217">
    <property type="taxonomic scope" value="Eukaryota"/>
</dbReference>
<dbReference type="FunCoup" id="H2ZJC8">
    <property type="interactions" value="16"/>
</dbReference>
<keyword evidence="5" id="KW-0732">Signal</keyword>
<dbReference type="SMART" id="SM00179">
    <property type="entry name" value="EGF_CA"/>
    <property type="match status" value="44"/>
</dbReference>
<dbReference type="PIRSF" id="PIRSF036312">
    <property type="entry name" value="Fibrillin"/>
    <property type="match status" value="1"/>
</dbReference>
<feature type="domain" description="EGF-like" evidence="11">
    <location>
        <begin position="707"/>
        <end position="744"/>
    </location>
</feature>
<dbReference type="PANTHER" id="PTHR47333:SF5">
    <property type="entry name" value="FIBRILLIN-3"/>
    <property type="match status" value="1"/>
</dbReference>
<proteinExistence type="predicted"/>
<dbReference type="InterPro" id="IPR024731">
    <property type="entry name" value="NELL2-like_EGF"/>
</dbReference>
<keyword evidence="14" id="KW-1185">Reference proteome</keyword>
<evidence type="ECO:0000256" key="5">
    <source>
        <dbReference type="ARBA" id="ARBA00022729"/>
    </source>
</evidence>
<dbReference type="InterPro" id="IPR001881">
    <property type="entry name" value="EGF-like_Ca-bd_dom"/>
</dbReference>
<dbReference type="Pfam" id="PF12661">
    <property type="entry name" value="hEGF"/>
    <property type="match status" value="1"/>
</dbReference>
<dbReference type="SUPFAM" id="SSF57184">
    <property type="entry name" value="Growth factor receptor domain"/>
    <property type="match status" value="14"/>
</dbReference>
<dbReference type="GO" id="GO:0005509">
    <property type="term" value="F:calcium ion binding"/>
    <property type="evidence" value="ECO:0007669"/>
    <property type="project" value="InterPro"/>
</dbReference>
<evidence type="ECO:0000256" key="4">
    <source>
        <dbReference type="ARBA" id="ARBA00022536"/>
    </source>
</evidence>
<dbReference type="PROSITE" id="PS51364">
    <property type="entry name" value="TB"/>
    <property type="match status" value="9"/>
</dbReference>
<comment type="subcellular location">
    <subcellularLocation>
        <location evidence="1">Secreted</location>
        <location evidence="1">Extracellular space</location>
        <location evidence="1">Extracellular matrix</location>
    </subcellularLocation>
</comment>
<evidence type="ECO:0000313" key="14">
    <source>
        <dbReference type="Proteomes" id="UP000007875"/>
    </source>
</evidence>
<feature type="domain" description="EGF-like" evidence="11">
    <location>
        <begin position="1298"/>
        <end position="1338"/>
    </location>
</feature>
<dbReference type="PROSITE" id="PS50026">
    <property type="entry name" value="EGF_3"/>
    <property type="match status" value="33"/>
</dbReference>
<feature type="domain" description="EGF-like" evidence="11">
    <location>
        <begin position="2340"/>
        <end position="2377"/>
    </location>
</feature>
<dbReference type="InterPro" id="IPR000152">
    <property type="entry name" value="EGF-type_Asp/Asn_hydroxyl_site"/>
</dbReference>